<evidence type="ECO:0000256" key="6">
    <source>
        <dbReference type="ARBA" id="ARBA00023018"/>
    </source>
</evidence>
<evidence type="ECO:0000256" key="8">
    <source>
        <dbReference type="ARBA" id="ARBA00023136"/>
    </source>
</evidence>
<keyword evidence="14" id="KW-0407">Ion channel</keyword>
<evidence type="ECO:0000256" key="13">
    <source>
        <dbReference type="ARBA" id="ARBA00023286"/>
    </source>
</evidence>
<evidence type="ECO:0000256" key="2">
    <source>
        <dbReference type="ARBA" id="ARBA00022448"/>
    </source>
</evidence>
<dbReference type="GO" id="GO:0004888">
    <property type="term" value="F:transmembrane signaling receptor activity"/>
    <property type="evidence" value="ECO:0007669"/>
    <property type="project" value="InterPro"/>
</dbReference>
<dbReference type="CDD" id="cd19064">
    <property type="entry name" value="LGIC_TM_nAChR"/>
    <property type="match status" value="1"/>
</dbReference>
<dbReference type="InterPro" id="IPR038050">
    <property type="entry name" value="Neuro_actylchol_rec"/>
</dbReference>
<feature type="domain" description="Neurotransmitter-gated ion-channel transmembrane" evidence="17">
    <location>
        <begin position="61"/>
        <end position="280"/>
    </location>
</feature>
<dbReference type="InterPro" id="IPR036719">
    <property type="entry name" value="Neuro-gated_channel_TM_sf"/>
</dbReference>
<keyword evidence="6" id="KW-0770">Synapse</keyword>
<evidence type="ECO:0000259" key="17">
    <source>
        <dbReference type="Pfam" id="PF02932"/>
    </source>
</evidence>
<keyword evidence="13" id="KW-1071">Ligand-gated ion channel</keyword>
<comment type="similarity">
    <text evidence="1">Belongs to the ligand-gated ion channel (TC 1.A.9) family. Acetylcholine receptor (TC 1.A.9.1) subfamily.</text>
</comment>
<dbReference type="GO" id="GO:0007268">
    <property type="term" value="P:chemical synaptic transmission"/>
    <property type="evidence" value="ECO:0007669"/>
    <property type="project" value="UniProtKB-ARBA"/>
</dbReference>
<dbReference type="InterPro" id="IPR006029">
    <property type="entry name" value="Neurotrans-gated_channel_TM"/>
</dbReference>
<dbReference type="Pfam" id="PF02932">
    <property type="entry name" value="Neur_chan_memb"/>
    <property type="match status" value="1"/>
</dbReference>
<keyword evidence="2" id="KW-0813">Transport</keyword>
<name>A0A3P7K7P4_STRVU</name>
<keyword evidence="10" id="KW-0675">Receptor</keyword>
<keyword evidence="9" id="KW-1015">Disulfide bond</keyword>
<evidence type="ECO:0000256" key="15">
    <source>
        <dbReference type="ARBA" id="ARBA00034104"/>
    </source>
</evidence>
<dbReference type="OrthoDB" id="5975154at2759"/>
<proteinExistence type="inferred from homology"/>
<feature type="transmembrane region" description="Helical" evidence="16">
    <location>
        <begin position="55"/>
        <end position="78"/>
    </location>
</feature>
<keyword evidence="7" id="KW-0406">Ion transport</keyword>
<dbReference type="EMBL" id="UYYB01005305">
    <property type="protein sequence ID" value="VDM67365.1"/>
    <property type="molecule type" value="Genomic_DNA"/>
</dbReference>
<dbReference type="GO" id="GO:0005216">
    <property type="term" value="F:monoatomic ion channel activity"/>
    <property type="evidence" value="ECO:0007669"/>
    <property type="project" value="InterPro"/>
</dbReference>
<keyword evidence="19" id="KW-1185">Reference proteome</keyword>
<evidence type="ECO:0000256" key="4">
    <source>
        <dbReference type="ARBA" id="ARBA00022692"/>
    </source>
</evidence>
<evidence type="ECO:0000256" key="9">
    <source>
        <dbReference type="ARBA" id="ARBA00023157"/>
    </source>
</evidence>
<evidence type="ECO:0000256" key="10">
    <source>
        <dbReference type="ARBA" id="ARBA00023170"/>
    </source>
</evidence>
<feature type="transmembrane region" description="Helical" evidence="16">
    <location>
        <begin position="265"/>
        <end position="283"/>
    </location>
</feature>
<evidence type="ECO:0000256" key="7">
    <source>
        <dbReference type="ARBA" id="ARBA00023065"/>
    </source>
</evidence>
<protein>
    <recommendedName>
        <fullName evidence="17">Neurotransmitter-gated ion-channel transmembrane domain-containing protein</fullName>
    </recommendedName>
</protein>
<gene>
    <name evidence="18" type="ORF">SVUK_LOCUS2363</name>
</gene>
<keyword evidence="5 16" id="KW-1133">Transmembrane helix</keyword>
<dbReference type="SUPFAM" id="SSF90112">
    <property type="entry name" value="Neurotransmitter-gated ion-channel transmembrane pore"/>
    <property type="match status" value="1"/>
</dbReference>
<dbReference type="InterPro" id="IPR006201">
    <property type="entry name" value="Neur_channel"/>
</dbReference>
<feature type="transmembrane region" description="Helical" evidence="16">
    <location>
        <begin position="121"/>
        <end position="143"/>
    </location>
</feature>
<accession>A0A3P7K7P4</accession>
<keyword evidence="12" id="KW-0628">Postsynaptic cell membrane</keyword>
<evidence type="ECO:0000256" key="11">
    <source>
        <dbReference type="ARBA" id="ARBA00023180"/>
    </source>
</evidence>
<dbReference type="FunFam" id="1.20.58.390:FF:000030">
    <property type="entry name" value="Acetylcholine receptor subunit alpha-L1"/>
    <property type="match status" value="1"/>
</dbReference>
<keyword evidence="8 16" id="KW-0472">Membrane</keyword>
<evidence type="ECO:0000313" key="18">
    <source>
        <dbReference type="EMBL" id="VDM67365.1"/>
    </source>
</evidence>
<keyword evidence="4 16" id="KW-0812">Transmembrane</keyword>
<sequence>MSRIGIRRSKNYPSCCKDSAYNDITVSNVLPNPKISSSNGNVFAQYYLILRRKPLFYTVNLVFPCVGISFLTIAVFYLPSYSGEKVSLCISILVALTVFFLLLIDLIPATSVTLPLIGKYLIFNMIMVTLSVLITVVSLGFHFRTPPAEIMPKWVRTVFLDWLPRMLFMERQLIGNDESLRGVSSRKAGELDGKIPLNYHEHRVSRDAPVDERIQKLYYSPQTEELQVVKAFENIVFIAEILKKNDRTDKLDEDWKYVAAVLDRFFLFIFAVACFTGTLYFLLQAPTLYDYRKPIDLQYRPAELNALFS</sequence>
<evidence type="ECO:0000256" key="1">
    <source>
        <dbReference type="ARBA" id="ARBA00009237"/>
    </source>
</evidence>
<dbReference type="PANTHER" id="PTHR18945">
    <property type="entry name" value="NEUROTRANSMITTER GATED ION CHANNEL"/>
    <property type="match status" value="1"/>
</dbReference>
<evidence type="ECO:0000256" key="16">
    <source>
        <dbReference type="SAM" id="Phobius"/>
    </source>
</evidence>
<comment type="subcellular location">
    <subcellularLocation>
        <location evidence="15">Postsynaptic cell membrane</location>
        <topology evidence="15">Multi-pass membrane protein</topology>
    </subcellularLocation>
</comment>
<dbReference type="FunFam" id="1.20.58.390:FF:000001">
    <property type="entry name" value="Neuronal nicotinic acetylcholine receptor subunit 3"/>
    <property type="match status" value="1"/>
</dbReference>
<dbReference type="Gene3D" id="1.20.58.390">
    <property type="entry name" value="Neurotransmitter-gated ion-channel transmembrane domain"/>
    <property type="match status" value="2"/>
</dbReference>
<feature type="transmembrane region" description="Helical" evidence="16">
    <location>
        <begin position="90"/>
        <end position="109"/>
    </location>
</feature>
<dbReference type="GO" id="GO:0045211">
    <property type="term" value="C:postsynaptic membrane"/>
    <property type="evidence" value="ECO:0007669"/>
    <property type="project" value="UniProtKB-SubCell"/>
</dbReference>
<evidence type="ECO:0000256" key="5">
    <source>
        <dbReference type="ARBA" id="ARBA00022989"/>
    </source>
</evidence>
<dbReference type="Proteomes" id="UP000270094">
    <property type="component" value="Unassembled WGS sequence"/>
</dbReference>
<evidence type="ECO:0000313" key="19">
    <source>
        <dbReference type="Proteomes" id="UP000270094"/>
    </source>
</evidence>
<organism evidence="18 19">
    <name type="scientific">Strongylus vulgaris</name>
    <name type="common">Blood worm</name>
    <dbReference type="NCBI Taxonomy" id="40348"/>
    <lineage>
        <taxon>Eukaryota</taxon>
        <taxon>Metazoa</taxon>
        <taxon>Ecdysozoa</taxon>
        <taxon>Nematoda</taxon>
        <taxon>Chromadorea</taxon>
        <taxon>Rhabditida</taxon>
        <taxon>Rhabditina</taxon>
        <taxon>Rhabditomorpha</taxon>
        <taxon>Strongyloidea</taxon>
        <taxon>Strongylidae</taxon>
        <taxon>Strongylus</taxon>
    </lineage>
</organism>
<keyword evidence="3" id="KW-1003">Cell membrane</keyword>
<keyword evidence="11" id="KW-0325">Glycoprotein</keyword>
<evidence type="ECO:0000256" key="14">
    <source>
        <dbReference type="ARBA" id="ARBA00023303"/>
    </source>
</evidence>
<reference evidence="18 19" key="1">
    <citation type="submission" date="2018-11" db="EMBL/GenBank/DDBJ databases">
        <authorList>
            <consortium name="Pathogen Informatics"/>
        </authorList>
    </citation>
    <scope>NUCLEOTIDE SEQUENCE [LARGE SCALE GENOMIC DNA]</scope>
</reference>
<dbReference type="AlphaFoldDB" id="A0A3P7K7P4"/>
<evidence type="ECO:0000256" key="3">
    <source>
        <dbReference type="ARBA" id="ARBA00022475"/>
    </source>
</evidence>
<evidence type="ECO:0000256" key="12">
    <source>
        <dbReference type="ARBA" id="ARBA00023257"/>
    </source>
</evidence>